<organism evidence="3 4">
    <name type="scientific">Hyphococcus flavus</name>
    <dbReference type="NCBI Taxonomy" id="1866326"/>
    <lineage>
        <taxon>Bacteria</taxon>
        <taxon>Pseudomonadati</taxon>
        <taxon>Pseudomonadota</taxon>
        <taxon>Alphaproteobacteria</taxon>
        <taxon>Parvularculales</taxon>
        <taxon>Parvularculaceae</taxon>
        <taxon>Hyphococcus</taxon>
    </lineage>
</organism>
<feature type="compositionally biased region" description="Basic and acidic residues" evidence="1">
    <location>
        <begin position="92"/>
        <end position="101"/>
    </location>
</feature>
<evidence type="ECO:0000313" key="4">
    <source>
        <dbReference type="Proteomes" id="UP001214043"/>
    </source>
</evidence>
<keyword evidence="2" id="KW-0472">Membrane</keyword>
<sequence>MIARIATTIAAILLAIYGIFAAISPLPFGVPLVVLALIMFAAVNPSARPLVLWMRRRWKWFDYLVRKAADRSPARFNETFQNTDPANHPQKNRQETENRKN</sequence>
<dbReference type="KEGG" id="hfl:PUV54_13920"/>
<feature type="region of interest" description="Disordered" evidence="1">
    <location>
        <begin position="76"/>
        <end position="101"/>
    </location>
</feature>
<keyword evidence="4" id="KW-1185">Reference proteome</keyword>
<keyword evidence="2" id="KW-0812">Transmembrane</keyword>
<dbReference type="Proteomes" id="UP001214043">
    <property type="component" value="Chromosome"/>
</dbReference>
<evidence type="ECO:0000256" key="2">
    <source>
        <dbReference type="SAM" id="Phobius"/>
    </source>
</evidence>
<proteinExistence type="predicted"/>
<evidence type="ECO:0000313" key="3">
    <source>
        <dbReference type="EMBL" id="WDI31049.1"/>
    </source>
</evidence>
<feature type="transmembrane region" description="Helical" evidence="2">
    <location>
        <begin position="31"/>
        <end position="51"/>
    </location>
</feature>
<dbReference type="AlphaFoldDB" id="A0AAF0CF47"/>
<protein>
    <recommendedName>
        <fullName evidence="5">Transmembrane protein (PGPGW)</fullName>
    </recommendedName>
</protein>
<gene>
    <name evidence="3" type="ORF">PUV54_13920</name>
</gene>
<dbReference type="RefSeq" id="WP_274492871.1">
    <property type="nucleotide sequence ID" value="NZ_CP118166.1"/>
</dbReference>
<dbReference type="EMBL" id="CP118166">
    <property type="protein sequence ID" value="WDI31049.1"/>
    <property type="molecule type" value="Genomic_DNA"/>
</dbReference>
<reference evidence="3" key="1">
    <citation type="submission" date="2023-02" db="EMBL/GenBank/DDBJ databases">
        <title>Genome sequence of Hyphococcus flavus.</title>
        <authorList>
            <person name="Rong J.-C."/>
            <person name="Zhao Q."/>
            <person name="Yi M."/>
            <person name="Wu J.-Y."/>
        </authorList>
    </citation>
    <scope>NUCLEOTIDE SEQUENCE</scope>
    <source>
        <strain evidence="3">MCCC 1K03223</strain>
    </source>
</reference>
<name>A0AAF0CF47_9PROT</name>
<accession>A0AAF0CF47</accession>
<keyword evidence="2" id="KW-1133">Transmembrane helix</keyword>
<evidence type="ECO:0008006" key="5">
    <source>
        <dbReference type="Google" id="ProtNLM"/>
    </source>
</evidence>
<evidence type="ECO:0000256" key="1">
    <source>
        <dbReference type="SAM" id="MobiDB-lite"/>
    </source>
</evidence>